<sequence length="326" mass="36948">MGKYYIIGAKQKNQILKDWEQYQNGLIIKVSPENKTAVKCVEYTSPPEVCPKENPSISFTAGTMYNNHLYVGTQTEVLIYSLPQFKIVNSLSIPSFNDIHHVRPTEEGNLMIVNTGLDMVIELSPNGKVLKEWDVLGGDPWTIFSRTTDYRKVPTTKPHQSHPNYVFKIGGDIWATRCLQKDAVCLTKLNKTINIGHQLIHDGVVFGNSIYFTQVDGHVVVVDIHSLQVKYQYNLNNMNDSKIPLGWCRGIKIINKDQVIVGFTRIRPVKKTEADGTISWQGGYGVLPTRIACFDLKKGKQLWEQQVEEYGMNAIYSIHSENESDI</sequence>
<dbReference type="Gene3D" id="2.130.10.10">
    <property type="entry name" value="YVTN repeat-like/Quinoprotein amine dehydrogenase"/>
    <property type="match status" value="1"/>
</dbReference>
<dbReference type="Proteomes" id="UP001307168">
    <property type="component" value="Unassembled WGS sequence"/>
</dbReference>
<dbReference type="SUPFAM" id="SSF50998">
    <property type="entry name" value="Quinoprotein alcohol dehydrogenase-like"/>
    <property type="match status" value="1"/>
</dbReference>
<accession>A0AAW9NP13</accession>
<protein>
    <submittedName>
        <fullName evidence="1">Uncharacterized protein</fullName>
    </submittedName>
</protein>
<keyword evidence="2" id="KW-1185">Reference proteome</keyword>
<name>A0AAW9NP13_9BACI</name>
<organism evidence="1 2">
    <name type="scientific">Peribacillus castrilensis</name>
    <dbReference type="NCBI Taxonomy" id="2897690"/>
    <lineage>
        <taxon>Bacteria</taxon>
        <taxon>Bacillati</taxon>
        <taxon>Bacillota</taxon>
        <taxon>Bacilli</taxon>
        <taxon>Bacillales</taxon>
        <taxon>Bacillaceae</taxon>
        <taxon>Peribacillus</taxon>
    </lineage>
</organism>
<reference evidence="1 2" key="1">
    <citation type="submission" date="2023-03" db="EMBL/GenBank/DDBJ databases">
        <title>Bacillus Genome Sequencing.</title>
        <authorList>
            <person name="Dunlap C."/>
        </authorList>
    </citation>
    <scope>NUCLEOTIDE SEQUENCE [LARGE SCALE GENOMIC DNA]</scope>
    <source>
        <strain evidence="1 2">B-41290</strain>
    </source>
</reference>
<evidence type="ECO:0000313" key="1">
    <source>
        <dbReference type="EMBL" id="MEC0276489.1"/>
    </source>
</evidence>
<comment type="caution">
    <text evidence="1">The sequence shown here is derived from an EMBL/GenBank/DDBJ whole genome shotgun (WGS) entry which is preliminary data.</text>
</comment>
<dbReference type="AlphaFoldDB" id="A0AAW9NP13"/>
<dbReference type="InterPro" id="IPR011047">
    <property type="entry name" value="Quinoprotein_ADH-like_sf"/>
</dbReference>
<gene>
    <name evidence="1" type="ORF">P4706_26100</name>
</gene>
<dbReference type="InterPro" id="IPR015943">
    <property type="entry name" value="WD40/YVTN_repeat-like_dom_sf"/>
</dbReference>
<proteinExistence type="predicted"/>
<evidence type="ECO:0000313" key="2">
    <source>
        <dbReference type="Proteomes" id="UP001307168"/>
    </source>
</evidence>
<dbReference type="RefSeq" id="WP_367408176.1">
    <property type="nucleotide sequence ID" value="NZ_JARNBG010000014.1"/>
</dbReference>
<dbReference type="EMBL" id="JARNBH010000036">
    <property type="protein sequence ID" value="MEC0276489.1"/>
    <property type="molecule type" value="Genomic_DNA"/>
</dbReference>